<gene>
    <name evidence="3" type="ORF">GCM10023322_08150</name>
</gene>
<feature type="region of interest" description="Disordered" evidence="1">
    <location>
        <begin position="1"/>
        <end position="23"/>
    </location>
</feature>
<evidence type="ECO:0000313" key="4">
    <source>
        <dbReference type="Proteomes" id="UP001501570"/>
    </source>
</evidence>
<proteinExistence type="predicted"/>
<feature type="transmembrane region" description="Helical" evidence="2">
    <location>
        <begin position="32"/>
        <end position="51"/>
    </location>
</feature>
<dbReference type="EMBL" id="BAABJQ010000002">
    <property type="protein sequence ID" value="GAA5179117.1"/>
    <property type="molecule type" value="Genomic_DNA"/>
</dbReference>
<keyword evidence="2" id="KW-0812">Transmembrane</keyword>
<dbReference type="RefSeq" id="WP_345626201.1">
    <property type="nucleotide sequence ID" value="NZ_BAABJQ010000002.1"/>
</dbReference>
<evidence type="ECO:0000256" key="2">
    <source>
        <dbReference type="SAM" id="Phobius"/>
    </source>
</evidence>
<keyword evidence="4" id="KW-1185">Reference proteome</keyword>
<evidence type="ECO:0000256" key="1">
    <source>
        <dbReference type="SAM" id="MobiDB-lite"/>
    </source>
</evidence>
<accession>A0ABP9RKJ6</accession>
<feature type="compositionally biased region" description="Gly residues" evidence="1">
    <location>
        <begin position="69"/>
        <end position="98"/>
    </location>
</feature>
<keyword evidence="2" id="KW-0472">Membrane</keyword>
<reference evidence="4" key="1">
    <citation type="journal article" date="2019" name="Int. J. Syst. Evol. Microbiol.">
        <title>The Global Catalogue of Microorganisms (GCM) 10K type strain sequencing project: providing services to taxonomists for standard genome sequencing and annotation.</title>
        <authorList>
            <consortium name="The Broad Institute Genomics Platform"/>
            <consortium name="The Broad Institute Genome Sequencing Center for Infectious Disease"/>
            <person name="Wu L."/>
            <person name="Ma J."/>
        </authorList>
    </citation>
    <scope>NUCLEOTIDE SEQUENCE [LARGE SCALE GENOMIC DNA]</scope>
    <source>
        <strain evidence="4">JCM 18304</strain>
    </source>
</reference>
<feature type="region of interest" description="Disordered" evidence="1">
    <location>
        <begin position="61"/>
        <end position="106"/>
    </location>
</feature>
<comment type="caution">
    <text evidence="3">The sequence shown here is derived from an EMBL/GenBank/DDBJ whole genome shotgun (WGS) entry which is preliminary data.</text>
</comment>
<dbReference type="Proteomes" id="UP001501570">
    <property type="component" value="Unassembled WGS sequence"/>
</dbReference>
<sequence length="194" mass="18889">MEEIDLYENGNQPAPAASAGVPAPKHALGRRVLTGVVVASAAMLGFSLIGIGTASAATPAAGHVAASPNGGGGPGSGGGGGNGGGGNGGGGGGGGGGNTWDQTKVPLPHLPGQAPIFDRNLQSATVADVVALDQTSETAADASMIAFYENNTGCTVDTNGKPNVQDTIICPRGTATTTDALDGTTWIHVFRLAN</sequence>
<name>A0ABP9RKJ6_9ACTN</name>
<protein>
    <submittedName>
        <fullName evidence="3">Uncharacterized protein</fullName>
    </submittedName>
</protein>
<feature type="compositionally biased region" description="Low complexity" evidence="1">
    <location>
        <begin position="13"/>
        <end position="23"/>
    </location>
</feature>
<keyword evidence="2" id="KW-1133">Transmembrane helix</keyword>
<organism evidence="3 4">
    <name type="scientific">Rugosimonospora acidiphila</name>
    <dbReference type="NCBI Taxonomy" id="556531"/>
    <lineage>
        <taxon>Bacteria</taxon>
        <taxon>Bacillati</taxon>
        <taxon>Actinomycetota</taxon>
        <taxon>Actinomycetes</taxon>
        <taxon>Micromonosporales</taxon>
        <taxon>Micromonosporaceae</taxon>
        <taxon>Rugosimonospora</taxon>
    </lineage>
</organism>
<evidence type="ECO:0000313" key="3">
    <source>
        <dbReference type="EMBL" id="GAA5179117.1"/>
    </source>
</evidence>